<organism evidence="3">
    <name type="scientific">Streptomyces sp. R44</name>
    <dbReference type="NCBI Taxonomy" id="3238633"/>
    <lineage>
        <taxon>Bacteria</taxon>
        <taxon>Bacillati</taxon>
        <taxon>Actinomycetota</taxon>
        <taxon>Actinomycetes</taxon>
        <taxon>Kitasatosporales</taxon>
        <taxon>Streptomycetaceae</taxon>
        <taxon>Streptomyces</taxon>
    </lineage>
</organism>
<dbReference type="GO" id="GO:0005615">
    <property type="term" value="C:extracellular space"/>
    <property type="evidence" value="ECO:0007669"/>
    <property type="project" value="InterPro"/>
</dbReference>
<name>A0AB39T1C0_9ACTN</name>
<reference evidence="3" key="1">
    <citation type="submission" date="2024-07" db="EMBL/GenBank/DDBJ databases">
        <authorList>
            <person name="Yu S.T."/>
        </authorList>
    </citation>
    <scope>NUCLEOTIDE SEQUENCE</scope>
    <source>
        <strain evidence="3">R44</strain>
    </source>
</reference>
<accession>A0AB39T1C0</accession>
<dbReference type="InterPro" id="IPR023796">
    <property type="entry name" value="Serpin_dom"/>
</dbReference>
<comment type="similarity">
    <text evidence="1">Belongs to the serpin family.</text>
</comment>
<sequence>MTHGSGTPEADAAADAIRTLAARWLSRLGDDDFVVSPVGLWLALGVVAAGARGRTGEELRGLLGVEGEEAGAAVTLVGRRVAGTDGVDVATGVWSALPVLDTFRQRVPGVRFGVLPWAVLFALPDEVLGATDDMSMGELPDLQEELDGWVRGATRGRITRLPLELDGSEDLVLLNALALRASWLSAFPGHLTRDLPFTDGYGDTRPVPTMRKRIPAGWVWYVDRVCVVELPCEEGVRVRFVLGAEGDGPADVLPAAWAGTGARRPLVADSADLGLPRFTLRTTTDALEHLAALGVGRALRPGAEFPGISDADLYIAKVAQSAMIDVAEEGVEAAAVTQVTMTRGAAPPRHEVVERIAFDRPFGVVVLDEEGELPLFTGWRSSAPV</sequence>
<gene>
    <name evidence="3" type="ORF">AB5J54_12430</name>
</gene>
<evidence type="ECO:0000313" key="3">
    <source>
        <dbReference type="EMBL" id="XDQ71284.1"/>
    </source>
</evidence>
<protein>
    <submittedName>
        <fullName evidence="3">Serpin family protein</fullName>
    </submittedName>
</protein>
<dbReference type="GO" id="GO:0004867">
    <property type="term" value="F:serine-type endopeptidase inhibitor activity"/>
    <property type="evidence" value="ECO:0007669"/>
    <property type="project" value="InterPro"/>
</dbReference>
<dbReference type="InterPro" id="IPR036186">
    <property type="entry name" value="Serpin_sf"/>
</dbReference>
<dbReference type="RefSeq" id="WP_369143989.1">
    <property type="nucleotide sequence ID" value="NZ_CP163444.1"/>
</dbReference>
<dbReference type="InterPro" id="IPR042185">
    <property type="entry name" value="Serpin_sf_2"/>
</dbReference>
<dbReference type="Gene3D" id="3.30.497.10">
    <property type="entry name" value="Antithrombin, subunit I, domain 2"/>
    <property type="match status" value="1"/>
</dbReference>
<dbReference type="SMART" id="SM00093">
    <property type="entry name" value="SERPIN"/>
    <property type="match status" value="1"/>
</dbReference>
<dbReference type="SUPFAM" id="SSF56574">
    <property type="entry name" value="Serpins"/>
    <property type="match status" value="1"/>
</dbReference>
<evidence type="ECO:0000259" key="2">
    <source>
        <dbReference type="SMART" id="SM00093"/>
    </source>
</evidence>
<evidence type="ECO:0000256" key="1">
    <source>
        <dbReference type="RuleBase" id="RU000411"/>
    </source>
</evidence>
<dbReference type="Pfam" id="PF00079">
    <property type="entry name" value="Serpin"/>
    <property type="match status" value="1"/>
</dbReference>
<dbReference type="PANTHER" id="PTHR11461">
    <property type="entry name" value="SERINE PROTEASE INHIBITOR, SERPIN"/>
    <property type="match status" value="1"/>
</dbReference>
<proteinExistence type="inferred from homology"/>
<dbReference type="InterPro" id="IPR000215">
    <property type="entry name" value="Serpin_fam"/>
</dbReference>
<dbReference type="AlphaFoldDB" id="A0AB39T1C0"/>
<dbReference type="Gene3D" id="2.30.39.10">
    <property type="entry name" value="Alpha-1-antitrypsin, domain 1"/>
    <property type="match status" value="1"/>
</dbReference>
<dbReference type="PANTHER" id="PTHR11461:SF211">
    <property type="entry name" value="GH10112P-RELATED"/>
    <property type="match status" value="1"/>
</dbReference>
<feature type="domain" description="Serpin" evidence="2">
    <location>
        <begin position="22"/>
        <end position="384"/>
    </location>
</feature>
<dbReference type="InterPro" id="IPR042178">
    <property type="entry name" value="Serpin_sf_1"/>
</dbReference>
<dbReference type="EMBL" id="CP163444">
    <property type="protein sequence ID" value="XDQ71284.1"/>
    <property type="molecule type" value="Genomic_DNA"/>
</dbReference>